<dbReference type="InterPro" id="IPR029032">
    <property type="entry name" value="AhpD-like"/>
</dbReference>
<dbReference type="PANTHER" id="PTHR34846">
    <property type="entry name" value="4-CARBOXYMUCONOLACTONE DECARBOXYLASE FAMILY PROTEIN (AFU_ORTHOLOGUE AFUA_6G11590)"/>
    <property type="match status" value="1"/>
</dbReference>
<evidence type="ECO:0000313" key="2">
    <source>
        <dbReference type="EMBL" id="NER15045.1"/>
    </source>
</evidence>
<feature type="domain" description="Carboxymuconolactone decarboxylase-like" evidence="1">
    <location>
        <begin position="12"/>
        <end position="93"/>
    </location>
</feature>
<dbReference type="EMBL" id="JAABOO010000004">
    <property type="protein sequence ID" value="NER15045.1"/>
    <property type="molecule type" value="Genomic_DNA"/>
</dbReference>
<dbReference type="PANTHER" id="PTHR34846:SF10">
    <property type="entry name" value="CYTOPLASMIC PROTEIN"/>
    <property type="match status" value="1"/>
</dbReference>
<keyword evidence="3" id="KW-1185">Reference proteome</keyword>
<dbReference type="RefSeq" id="WP_163608346.1">
    <property type="nucleotide sequence ID" value="NZ_JAABOO010000004.1"/>
</dbReference>
<dbReference type="SUPFAM" id="SSF69118">
    <property type="entry name" value="AhpD-like"/>
    <property type="match status" value="1"/>
</dbReference>
<dbReference type="Gene3D" id="1.20.1290.10">
    <property type="entry name" value="AhpD-like"/>
    <property type="match status" value="1"/>
</dbReference>
<gene>
    <name evidence="2" type="ORF">GWK08_16435</name>
</gene>
<dbReference type="Pfam" id="PF02627">
    <property type="entry name" value="CMD"/>
    <property type="match status" value="1"/>
</dbReference>
<protein>
    <submittedName>
        <fullName evidence="2">Carboxymuconolactone decarboxylase family protein</fullName>
    </submittedName>
</protein>
<name>A0A6P0UPF1_9FLAO</name>
<dbReference type="Proteomes" id="UP000468581">
    <property type="component" value="Unassembled WGS sequence"/>
</dbReference>
<comment type="caution">
    <text evidence="2">The sequence shown here is derived from an EMBL/GenBank/DDBJ whole genome shotgun (WGS) entry which is preliminary data.</text>
</comment>
<dbReference type="AlphaFoldDB" id="A0A6P0UPF1"/>
<evidence type="ECO:0000259" key="1">
    <source>
        <dbReference type="Pfam" id="PF02627"/>
    </source>
</evidence>
<dbReference type="GO" id="GO:0051920">
    <property type="term" value="F:peroxiredoxin activity"/>
    <property type="evidence" value="ECO:0007669"/>
    <property type="project" value="InterPro"/>
</dbReference>
<organism evidence="2 3">
    <name type="scientific">Leptobacterium flavescens</name>
    <dbReference type="NCBI Taxonomy" id="472055"/>
    <lineage>
        <taxon>Bacteria</taxon>
        <taxon>Pseudomonadati</taxon>
        <taxon>Bacteroidota</taxon>
        <taxon>Flavobacteriia</taxon>
        <taxon>Flavobacteriales</taxon>
        <taxon>Flavobacteriaceae</taxon>
        <taxon>Leptobacterium</taxon>
    </lineage>
</organism>
<reference evidence="2 3" key="1">
    <citation type="submission" date="2020-01" db="EMBL/GenBank/DDBJ databases">
        <title>Leptobacterium flavescens.</title>
        <authorList>
            <person name="Wang G."/>
        </authorList>
    </citation>
    <scope>NUCLEOTIDE SEQUENCE [LARGE SCALE GENOMIC DNA]</scope>
    <source>
        <strain evidence="2 3">KCTC 22160</strain>
    </source>
</reference>
<dbReference type="InterPro" id="IPR004675">
    <property type="entry name" value="AhpD_core"/>
</dbReference>
<accession>A0A6P0UPF1</accession>
<sequence length="145" mass="16850">MEKRIQIDAAEPSAYEAMYALENYLQQGKLSKTHLELIKIRASQINGCAFCIDMHTKDAMKYGEDLQRIFLLEAWKESGLFTEEERIILQMTEEVTLIHQNGLSDETYRKAMEQFDEHYFSQIIMAIVAINSWNRIAISTRKPIG</sequence>
<dbReference type="NCBIfam" id="TIGR00778">
    <property type="entry name" value="ahpD_dom"/>
    <property type="match status" value="1"/>
</dbReference>
<evidence type="ECO:0000313" key="3">
    <source>
        <dbReference type="Proteomes" id="UP000468581"/>
    </source>
</evidence>
<proteinExistence type="predicted"/>
<dbReference type="InterPro" id="IPR003779">
    <property type="entry name" value="CMD-like"/>
</dbReference>